<accession>A0AAN6V139</accession>
<dbReference type="PANTHER" id="PTHR47800">
    <property type="entry name" value="C2 DOMAIN-CONTAINING PROTEIN"/>
    <property type="match status" value="1"/>
</dbReference>
<dbReference type="Gene3D" id="2.60.40.150">
    <property type="entry name" value="C2 domain"/>
    <property type="match status" value="1"/>
</dbReference>
<feature type="compositionally biased region" description="Basic and acidic residues" evidence="1">
    <location>
        <begin position="13"/>
        <end position="23"/>
    </location>
</feature>
<feature type="domain" description="C2" evidence="2">
    <location>
        <begin position="83"/>
        <end position="213"/>
    </location>
</feature>
<keyword evidence="4" id="KW-1185">Reference proteome</keyword>
<dbReference type="GeneID" id="87820673"/>
<comment type="caution">
    <text evidence="3">The sequence shown here is derived from an EMBL/GenBank/DDBJ whole genome shotgun (WGS) entry which is preliminary data.</text>
</comment>
<dbReference type="PROSITE" id="PS50004">
    <property type="entry name" value="C2"/>
    <property type="match status" value="1"/>
</dbReference>
<name>A0AAN6V139_9PEZI</name>
<dbReference type="SMART" id="SM00239">
    <property type="entry name" value="C2"/>
    <property type="match status" value="1"/>
</dbReference>
<feature type="compositionally biased region" description="Basic and acidic residues" evidence="1">
    <location>
        <begin position="43"/>
        <end position="52"/>
    </location>
</feature>
<evidence type="ECO:0000313" key="3">
    <source>
        <dbReference type="EMBL" id="KAK4142902.1"/>
    </source>
</evidence>
<dbReference type="SUPFAM" id="SSF49562">
    <property type="entry name" value="C2 domain (Calcium/lipid-binding domain, CaLB)"/>
    <property type="match status" value="1"/>
</dbReference>
<reference evidence="3" key="1">
    <citation type="journal article" date="2023" name="Mol. Phylogenet. Evol.">
        <title>Genome-scale phylogeny and comparative genomics of the fungal order Sordariales.</title>
        <authorList>
            <person name="Hensen N."/>
            <person name="Bonometti L."/>
            <person name="Westerberg I."/>
            <person name="Brannstrom I.O."/>
            <person name="Guillou S."/>
            <person name="Cros-Aarteil S."/>
            <person name="Calhoun S."/>
            <person name="Haridas S."/>
            <person name="Kuo A."/>
            <person name="Mondo S."/>
            <person name="Pangilinan J."/>
            <person name="Riley R."/>
            <person name="LaButti K."/>
            <person name="Andreopoulos B."/>
            <person name="Lipzen A."/>
            <person name="Chen C."/>
            <person name="Yan M."/>
            <person name="Daum C."/>
            <person name="Ng V."/>
            <person name="Clum A."/>
            <person name="Steindorff A."/>
            <person name="Ohm R.A."/>
            <person name="Martin F."/>
            <person name="Silar P."/>
            <person name="Natvig D.O."/>
            <person name="Lalanne C."/>
            <person name="Gautier V."/>
            <person name="Ament-Velasquez S.L."/>
            <person name="Kruys A."/>
            <person name="Hutchinson M.I."/>
            <person name="Powell A.J."/>
            <person name="Barry K."/>
            <person name="Miller A.N."/>
            <person name="Grigoriev I.V."/>
            <person name="Debuchy R."/>
            <person name="Gladieux P."/>
            <person name="Hiltunen Thoren M."/>
            <person name="Johannesson H."/>
        </authorList>
    </citation>
    <scope>NUCLEOTIDE SEQUENCE</scope>
    <source>
        <strain evidence="3">CBS 141.50</strain>
    </source>
</reference>
<dbReference type="GO" id="GO:0010628">
    <property type="term" value="P:positive regulation of gene expression"/>
    <property type="evidence" value="ECO:0007669"/>
    <property type="project" value="TreeGrafter"/>
</dbReference>
<evidence type="ECO:0000313" key="4">
    <source>
        <dbReference type="Proteomes" id="UP001302676"/>
    </source>
</evidence>
<feature type="compositionally biased region" description="Pro residues" evidence="1">
    <location>
        <begin position="504"/>
        <end position="523"/>
    </location>
</feature>
<feature type="region of interest" description="Disordered" evidence="1">
    <location>
        <begin position="576"/>
        <end position="674"/>
    </location>
</feature>
<dbReference type="Proteomes" id="UP001302676">
    <property type="component" value="Unassembled WGS sequence"/>
</dbReference>
<evidence type="ECO:0000259" key="2">
    <source>
        <dbReference type="PROSITE" id="PS50004"/>
    </source>
</evidence>
<gene>
    <name evidence="3" type="ORF">C8A04DRAFT_37944</name>
</gene>
<feature type="compositionally biased region" description="Basic and acidic residues" evidence="1">
    <location>
        <begin position="576"/>
        <end position="587"/>
    </location>
</feature>
<dbReference type="PANTHER" id="PTHR47800:SF5">
    <property type="entry name" value="FER-1-LIKE PROTEIN 6"/>
    <property type="match status" value="1"/>
</dbReference>
<organism evidence="3 4">
    <name type="scientific">Dichotomopilus funicola</name>
    <dbReference type="NCBI Taxonomy" id="1934379"/>
    <lineage>
        <taxon>Eukaryota</taxon>
        <taxon>Fungi</taxon>
        <taxon>Dikarya</taxon>
        <taxon>Ascomycota</taxon>
        <taxon>Pezizomycotina</taxon>
        <taxon>Sordariomycetes</taxon>
        <taxon>Sordariomycetidae</taxon>
        <taxon>Sordariales</taxon>
        <taxon>Chaetomiaceae</taxon>
        <taxon>Dichotomopilus</taxon>
    </lineage>
</organism>
<dbReference type="AlphaFoldDB" id="A0AAN6V139"/>
<feature type="compositionally biased region" description="Basic and acidic residues" evidence="1">
    <location>
        <begin position="60"/>
        <end position="80"/>
    </location>
</feature>
<reference evidence="3" key="2">
    <citation type="submission" date="2023-05" db="EMBL/GenBank/DDBJ databases">
        <authorList>
            <consortium name="Lawrence Berkeley National Laboratory"/>
            <person name="Steindorff A."/>
            <person name="Hensen N."/>
            <person name="Bonometti L."/>
            <person name="Westerberg I."/>
            <person name="Brannstrom I.O."/>
            <person name="Guillou S."/>
            <person name="Cros-Aarteil S."/>
            <person name="Calhoun S."/>
            <person name="Haridas S."/>
            <person name="Kuo A."/>
            <person name="Mondo S."/>
            <person name="Pangilinan J."/>
            <person name="Riley R."/>
            <person name="Labutti K."/>
            <person name="Andreopoulos B."/>
            <person name="Lipzen A."/>
            <person name="Chen C."/>
            <person name="Yanf M."/>
            <person name="Daum C."/>
            <person name="Ng V."/>
            <person name="Clum A."/>
            <person name="Ohm R."/>
            <person name="Martin F."/>
            <person name="Silar P."/>
            <person name="Natvig D."/>
            <person name="Lalanne C."/>
            <person name="Gautier V."/>
            <person name="Ament-Velasquez S.L."/>
            <person name="Kruys A."/>
            <person name="Hutchinson M.I."/>
            <person name="Powell A.J."/>
            <person name="Barry K."/>
            <person name="Miller A.N."/>
            <person name="Grigoriev I.V."/>
            <person name="Debuchy R."/>
            <person name="Gladieux P."/>
            <person name="Thoren M.H."/>
            <person name="Johannesson H."/>
        </authorList>
    </citation>
    <scope>NUCLEOTIDE SEQUENCE</scope>
    <source>
        <strain evidence="3">CBS 141.50</strain>
    </source>
</reference>
<proteinExistence type="predicted"/>
<dbReference type="InterPro" id="IPR000008">
    <property type="entry name" value="C2_dom"/>
</dbReference>
<feature type="compositionally biased region" description="Basic residues" evidence="1">
    <location>
        <begin position="625"/>
        <end position="639"/>
    </location>
</feature>
<dbReference type="RefSeq" id="XP_062636273.1">
    <property type="nucleotide sequence ID" value="XM_062784060.1"/>
</dbReference>
<feature type="region of interest" description="Disordered" evidence="1">
    <location>
        <begin position="452"/>
        <end position="541"/>
    </location>
</feature>
<evidence type="ECO:0000256" key="1">
    <source>
        <dbReference type="SAM" id="MobiDB-lite"/>
    </source>
</evidence>
<dbReference type="EMBL" id="MU853592">
    <property type="protein sequence ID" value="KAK4142902.1"/>
    <property type="molecule type" value="Genomic_DNA"/>
</dbReference>
<sequence>MSPQEPTPLPGAEARDGGNHEEEITPVVAATETATATGTETETTARRQDSKKLRQVATSELREKLKDQKGKLADRKEQLKKMSKPPGGFDPTPLPDAPQGYTVKFTFHRAFNLPIADLHLKSSDPFIHATLKAAVPKRHKEDPLLTHRTRTKRRTTEPVWEEEWIVANVPATGFELKCRLYDEDWPDHDDRLGNVTVRVPRVDENWEGFGPEGRVFDVKKRSGSKRAYLLRAASVAVCKGASMTPKLKLGVQVLGKSDPPHAQMYTVGPTTWVKHYSPMIGRLAGIKVNRDEEEDAVSDRESERPVKKYDFQANEIQLSGPVPPRLYHRYVEFRPMIGRMFSSSGLRGRVLRKVLHKQHNRIYNFDSSTEYGAFEPCTEEASLQFLRMAHFDEGGRIFTYVITLDGMMRFTETGKEFGIDLLSKHTMHSDVATYIACSGEFFIRRLEHPVHNDREGRGKRSAASSRTRKKDHERSRSSSSSFFRRSNKNKKPAHADPNPDGQPTHPPQHPPGGPPHSAPPPEPKLYQLTIDNDSGTYRPDSSVLPDLQAFLSRNLPGMHVTAMDCADEQLIEMKKAQHEAKKREGPRIRMVLNRSPSSSSFSSDDESRLGAMDDDETEDGDKGKSKQKRKSRGGLRSKKERAFDVVSEPARWREVLGFEEASGSNVEKGKEKSG</sequence>
<dbReference type="InterPro" id="IPR035892">
    <property type="entry name" value="C2_domain_sf"/>
</dbReference>
<feature type="region of interest" description="Disordered" evidence="1">
    <location>
        <begin position="1"/>
        <end position="96"/>
    </location>
</feature>
<feature type="compositionally biased region" description="Low complexity" evidence="1">
    <location>
        <begin position="25"/>
        <end position="42"/>
    </location>
</feature>
<protein>
    <recommendedName>
        <fullName evidence="2">C2 domain-containing protein</fullName>
    </recommendedName>
</protein>
<dbReference type="Pfam" id="PF00168">
    <property type="entry name" value="C2"/>
    <property type="match status" value="1"/>
</dbReference>